<comment type="subcellular location">
    <subcellularLocation>
        <location evidence="1">Cell membrane</location>
        <topology evidence="1">Multi-pass membrane protein</topology>
    </subcellularLocation>
</comment>
<dbReference type="OrthoDB" id="1099at2759"/>
<dbReference type="GO" id="GO:0005886">
    <property type="term" value="C:plasma membrane"/>
    <property type="evidence" value="ECO:0007669"/>
    <property type="project" value="UniProtKB-SubCell"/>
</dbReference>
<feature type="transmembrane region" description="Helical" evidence="9">
    <location>
        <begin position="417"/>
        <end position="442"/>
    </location>
</feature>
<evidence type="ECO:0000256" key="5">
    <source>
        <dbReference type="ARBA" id="ARBA00022692"/>
    </source>
</evidence>
<evidence type="ECO:0000256" key="7">
    <source>
        <dbReference type="ARBA" id="ARBA00023136"/>
    </source>
</evidence>
<proteinExistence type="inferred from homology"/>
<feature type="transmembrane region" description="Helical" evidence="9">
    <location>
        <begin position="246"/>
        <end position="267"/>
    </location>
</feature>
<reference evidence="10 11" key="1">
    <citation type="submission" date="2018-06" db="EMBL/GenBank/DDBJ databases">
        <title>Complete Genomes of Monosporascus.</title>
        <authorList>
            <person name="Robinson A.J."/>
            <person name="Natvig D.O."/>
        </authorList>
    </citation>
    <scope>NUCLEOTIDE SEQUENCE [LARGE SCALE GENOMIC DNA]</scope>
    <source>
        <strain evidence="10 11">CBS 110550</strain>
    </source>
</reference>
<dbReference type="PANTHER" id="PTHR31686">
    <property type="match status" value="1"/>
</dbReference>
<evidence type="ECO:0000256" key="8">
    <source>
        <dbReference type="SAM" id="MobiDB-lite"/>
    </source>
</evidence>
<dbReference type="GO" id="GO:0000319">
    <property type="term" value="F:sulfite transmembrane transporter activity"/>
    <property type="evidence" value="ECO:0007669"/>
    <property type="project" value="TreeGrafter"/>
</dbReference>
<gene>
    <name evidence="10" type="ORF">DL764_008227</name>
</gene>
<feature type="transmembrane region" description="Helical" evidence="9">
    <location>
        <begin position="387"/>
        <end position="410"/>
    </location>
</feature>
<keyword evidence="7 9" id="KW-0472">Membrane</keyword>
<evidence type="ECO:0000313" key="11">
    <source>
        <dbReference type="Proteomes" id="UP000293360"/>
    </source>
</evidence>
<keyword evidence="3" id="KW-0813">Transport</keyword>
<dbReference type="Pfam" id="PF03595">
    <property type="entry name" value="SLAC1"/>
    <property type="match status" value="1"/>
</dbReference>
<name>A0A4Q4SY09_9PEZI</name>
<dbReference type="AlphaFoldDB" id="A0A4Q4SY09"/>
<dbReference type="PANTHER" id="PTHR31686:SF1">
    <property type="entry name" value="SULFITE EFFLUX PUMP SSU1"/>
    <property type="match status" value="1"/>
</dbReference>
<feature type="compositionally biased region" description="Polar residues" evidence="8">
    <location>
        <begin position="54"/>
        <end position="66"/>
    </location>
</feature>
<evidence type="ECO:0000256" key="9">
    <source>
        <dbReference type="SAM" id="Phobius"/>
    </source>
</evidence>
<evidence type="ECO:0000313" key="10">
    <source>
        <dbReference type="EMBL" id="RYO91831.1"/>
    </source>
</evidence>
<evidence type="ECO:0000256" key="1">
    <source>
        <dbReference type="ARBA" id="ARBA00004651"/>
    </source>
</evidence>
<dbReference type="CDD" id="cd09318">
    <property type="entry name" value="TDT_SSU1"/>
    <property type="match status" value="1"/>
</dbReference>
<keyword evidence="4" id="KW-1003">Cell membrane</keyword>
<protein>
    <recommendedName>
        <fullName evidence="12">Sulfite efflux pump SSU1</fullName>
    </recommendedName>
</protein>
<keyword evidence="11" id="KW-1185">Reference proteome</keyword>
<organism evidence="10 11">
    <name type="scientific">Monosporascus ibericus</name>
    <dbReference type="NCBI Taxonomy" id="155417"/>
    <lineage>
        <taxon>Eukaryota</taxon>
        <taxon>Fungi</taxon>
        <taxon>Dikarya</taxon>
        <taxon>Ascomycota</taxon>
        <taxon>Pezizomycotina</taxon>
        <taxon>Sordariomycetes</taxon>
        <taxon>Xylariomycetidae</taxon>
        <taxon>Xylariales</taxon>
        <taxon>Xylariales incertae sedis</taxon>
        <taxon>Monosporascus</taxon>
    </lineage>
</organism>
<feature type="compositionally biased region" description="Polar residues" evidence="8">
    <location>
        <begin position="90"/>
        <end position="102"/>
    </location>
</feature>
<feature type="transmembrane region" description="Helical" evidence="9">
    <location>
        <begin position="317"/>
        <end position="339"/>
    </location>
</feature>
<dbReference type="EMBL" id="QJNU01000624">
    <property type="protein sequence ID" value="RYO91831.1"/>
    <property type="molecule type" value="Genomic_DNA"/>
</dbReference>
<keyword evidence="6 9" id="KW-1133">Transmembrane helix</keyword>
<evidence type="ECO:0000256" key="6">
    <source>
        <dbReference type="ARBA" id="ARBA00022989"/>
    </source>
</evidence>
<feature type="transmembrane region" description="Helical" evidence="9">
    <location>
        <begin position="279"/>
        <end position="302"/>
    </location>
</feature>
<accession>A0A4Q4SY09</accession>
<feature type="compositionally biased region" description="Basic and acidic residues" evidence="8">
    <location>
        <begin position="32"/>
        <end position="45"/>
    </location>
</feature>
<feature type="transmembrane region" description="Helical" evidence="9">
    <location>
        <begin position="503"/>
        <end position="525"/>
    </location>
</feature>
<dbReference type="Proteomes" id="UP000293360">
    <property type="component" value="Unassembled WGS sequence"/>
</dbReference>
<sequence>MSRQDPYEAQLGDLFDPQDRDHSDRGSLYIQDPHEDPEKGYHFVREYPPGFTRENGSQRQRMSRNFSRLGPRQASQSTSYGSKRPPHWNSWKTPGSRRSSASQPITINLSFGGTDSISEAQRNFTISHAGTQHIKTSPPWVDEMEQSKVHRPSPWASSNDLNVNLFRYPELAPFPYRKIFHPDEKSEQTFNVNEKTGFADEETMSPAPPITPGNKAPVPKDEKVKWIIEPADHGVSRIIQNFDFKWYGSTMGTGIVSILLFTFSVIYEDSQQLLFQLSVIFYVTNIVLFSFIFIATVLRYLLYPKLFVMMVSDPGQAMYLGTFPMGFATIITMTVNVVVPSLGTPWIKIVWVFWWIDVLVSMAVALGIPWLLQTVHHGITDLEKMTAGWLLPIVAPIVAAATGSVVASALEPDRALVTILVSYAILGTGLTAALAIIVIYFLRIATKKLPPTEHMVSTFLPLGPLGQGGFAFQQLGKQAMRVFPLTETLPEVTHQNKLLAGEIFYTLGFMVAIILWGFGLMWLFFASLSVTRQKQWAKDYHLSRSKH</sequence>
<keyword evidence="5 9" id="KW-0812">Transmembrane</keyword>
<dbReference type="STRING" id="155417.A0A4Q4SY09"/>
<evidence type="ECO:0008006" key="12">
    <source>
        <dbReference type="Google" id="ProtNLM"/>
    </source>
</evidence>
<evidence type="ECO:0000256" key="3">
    <source>
        <dbReference type="ARBA" id="ARBA00022448"/>
    </source>
</evidence>
<comment type="similarity">
    <text evidence="2">Belongs to the tellurite-resistance/dicarboxylate transporter (TDT) family.</text>
</comment>
<dbReference type="InterPro" id="IPR004695">
    <property type="entry name" value="SLAC1/Mae1/Ssu1/TehA"/>
</dbReference>
<dbReference type="InterPro" id="IPR038665">
    <property type="entry name" value="Voltage-dep_anion_channel_sf"/>
</dbReference>
<dbReference type="InterPro" id="IPR051629">
    <property type="entry name" value="Sulfite_efflux_TDT"/>
</dbReference>
<evidence type="ECO:0000256" key="2">
    <source>
        <dbReference type="ARBA" id="ARBA00008566"/>
    </source>
</evidence>
<comment type="caution">
    <text evidence="10">The sequence shown here is derived from an EMBL/GenBank/DDBJ whole genome shotgun (WGS) entry which is preliminary data.</text>
</comment>
<feature type="region of interest" description="Disordered" evidence="8">
    <location>
        <begin position="1"/>
        <end position="102"/>
    </location>
</feature>
<feature type="transmembrane region" description="Helical" evidence="9">
    <location>
        <begin position="351"/>
        <end position="372"/>
    </location>
</feature>
<dbReference type="Gene3D" id="1.50.10.150">
    <property type="entry name" value="Voltage-dependent anion channel"/>
    <property type="match status" value="1"/>
</dbReference>
<evidence type="ECO:0000256" key="4">
    <source>
        <dbReference type="ARBA" id="ARBA00022475"/>
    </source>
</evidence>